<dbReference type="Proteomes" id="UP000231279">
    <property type="component" value="Unassembled WGS sequence"/>
</dbReference>
<evidence type="ECO:0000256" key="1">
    <source>
        <dbReference type="SAM" id="SignalP"/>
    </source>
</evidence>
<sequence length="133" mass="15538">MGEYDFALHFVLSIFLTYITAEEDFSVWNGPIFYCQIDFWCMYGAQSFVPVVAFLKKRDDFCPPWSCIGSRTGGSLLHTNLEGVGWALTNWYQNSFLLRLSFEILFQSILHIQLYSTIRANCIKYFLIKNTWS</sequence>
<gene>
    <name evidence="2" type="ORF">CDL12_17982</name>
</gene>
<feature type="chain" id="PRO_5013950277" evidence="1">
    <location>
        <begin position="22"/>
        <end position="133"/>
    </location>
</feature>
<feature type="signal peptide" evidence="1">
    <location>
        <begin position="1"/>
        <end position="21"/>
    </location>
</feature>
<evidence type="ECO:0000313" key="2">
    <source>
        <dbReference type="EMBL" id="PIN09443.1"/>
    </source>
</evidence>
<accession>A0A2G9GVY1</accession>
<organism evidence="2 3">
    <name type="scientific">Handroanthus impetiginosus</name>
    <dbReference type="NCBI Taxonomy" id="429701"/>
    <lineage>
        <taxon>Eukaryota</taxon>
        <taxon>Viridiplantae</taxon>
        <taxon>Streptophyta</taxon>
        <taxon>Embryophyta</taxon>
        <taxon>Tracheophyta</taxon>
        <taxon>Spermatophyta</taxon>
        <taxon>Magnoliopsida</taxon>
        <taxon>eudicotyledons</taxon>
        <taxon>Gunneridae</taxon>
        <taxon>Pentapetalae</taxon>
        <taxon>asterids</taxon>
        <taxon>lamiids</taxon>
        <taxon>Lamiales</taxon>
        <taxon>Bignoniaceae</taxon>
        <taxon>Crescentiina</taxon>
        <taxon>Tabebuia alliance</taxon>
        <taxon>Handroanthus</taxon>
    </lineage>
</organism>
<keyword evidence="3" id="KW-1185">Reference proteome</keyword>
<evidence type="ECO:0000313" key="3">
    <source>
        <dbReference type="Proteomes" id="UP000231279"/>
    </source>
</evidence>
<dbReference type="AlphaFoldDB" id="A0A2G9GVY1"/>
<keyword evidence="1" id="KW-0732">Signal</keyword>
<dbReference type="EMBL" id="NKXS01003538">
    <property type="protein sequence ID" value="PIN09443.1"/>
    <property type="molecule type" value="Genomic_DNA"/>
</dbReference>
<name>A0A2G9GVY1_9LAMI</name>
<proteinExistence type="predicted"/>
<reference evidence="3" key="1">
    <citation type="journal article" date="2018" name="Gigascience">
        <title>Genome assembly of the Pink Ipe (Handroanthus impetiginosus, Bignoniaceae), a highly valued, ecologically keystone Neotropical timber forest tree.</title>
        <authorList>
            <person name="Silva-Junior O.B."/>
            <person name="Grattapaglia D."/>
            <person name="Novaes E."/>
            <person name="Collevatti R.G."/>
        </authorList>
    </citation>
    <scope>NUCLEOTIDE SEQUENCE [LARGE SCALE GENOMIC DNA]</scope>
    <source>
        <strain evidence="3">cv. UFG-1</strain>
    </source>
</reference>
<comment type="caution">
    <text evidence="2">The sequence shown here is derived from an EMBL/GenBank/DDBJ whole genome shotgun (WGS) entry which is preliminary data.</text>
</comment>
<protein>
    <submittedName>
        <fullName evidence="2">Uncharacterized protein</fullName>
    </submittedName>
</protein>